<feature type="transmembrane region" description="Helical" evidence="6">
    <location>
        <begin position="153"/>
        <end position="175"/>
    </location>
</feature>
<reference evidence="7 8" key="1">
    <citation type="submission" date="2021-12" db="EMBL/GenBank/DDBJ databases">
        <title>Discovery of the Pendulisporaceae a myxobacterial family with distinct sporulation behavior and unique specialized metabolism.</title>
        <authorList>
            <person name="Garcia R."/>
            <person name="Popoff A."/>
            <person name="Bader C.D."/>
            <person name="Loehr J."/>
            <person name="Walesch S."/>
            <person name="Walt C."/>
            <person name="Boldt J."/>
            <person name="Bunk B."/>
            <person name="Haeckl F.J.F.P.J."/>
            <person name="Gunesch A.P."/>
            <person name="Birkelbach J."/>
            <person name="Nuebel U."/>
            <person name="Pietschmann T."/>
            <person name="Bach T."/>
            <person name="Mueller R."/>
        </authorList>
    </citation>
    <scope>NUCLEOTIDE SEQUENCE [LARGE SCALE GENOMIC DNA]</scope>
    <source>
        <strain evidence="7 8">MSr12523</strain>
    </source>
</reference>
<feature type="transmembrane region" description="Helical" evidence="6">
    <location>
        <begin position="44"/>
        <end position="65"/>
    </location>
</feature>
<organism evidence="7 8">
    <name type="scientific">Pendulispora brunnea</name>
    <dbReference type="NCBI Taxonomy" id="2905690"/>
    <lineage>
        <taxon>Bacteria</taxon>
        <taxon>Pseudomonadati</taxon>
        <taxon>Myxococcota</taxon>
        <taxon>Myxococcia</taxon>
        <taxon>Myxococcales</taxon>
        <taxon>Sorangiineae</taxon>
        <taxon>Pendulisporaceae</taxon>
        <taxon>Pendulispora</taxon>
    </lineage>
</organism>
<feature type="transmembrane region" description="Helical" evidence="6">
    <location>
        <begin position="187"/>
        <end position="205"/>
    </location>
</feature>
<dbReference type="RefSeq" id="WP_394843922.1">
    <property type="nucleotide sequence ID" value="NZ_CP089982.1"/>
</dbReference>
<dbReference type="PANTHER" id="PTHR30086">
    <property type="entry name" value="ARGININE EXPORTER PROTEIN ARGO"/>
    <property type="match status" value="1"/>
</dbReference>
<keyword evidence="5 6" id="KW-0472">Membrane</keyword>
<feature type="transmembrane region" description="Helical" evidence="6">
    <location>
        <begin position="71"/>
        <end position="88"/>
    </location>
</feature>
<accession>A0ABZ2KAC9</accession>
<sequence length="206" mass="21628">MLGSSLALFAVTLGVAAVVPGPTTMTVVARVLGRGYRGAPMLHLGILCGEVVWLSCAAMGAATLAEKAQPVFMAIKYAGIAYLIYLAVKLWGTRREAADPEAEGKVVPGEGARLVFAGLSLSLSNPKTMLFYLALLPSIVDLSHATLFDLGALLAVAMVIVTLVNVFYVLLAGHARKFFRTPAAMRIVDRVSGVVMATAAVLIAIR</sequence>
<dbReference type="EMBL" id="CP089982">
    <property type="protein sequence ID" value="WXA93321.1"/>
    <property type="molecule type" value="Genomic_DNA"/>
</dbReference>
<evidence type="ECO:0000313" key="7">
    <source>
        <dbReference type="EMBL" id="WXA93321.1"/>
    </source>
</evidence>
<keyword evidence="4 6" id="KW-1133">Transmembrane helix</keyword>
<protein>
    <submittedName>
        <fullName evidence="7">LysE family translocator</fullName>
    </submittedName>
</protein>
<evidence type="ECO:0000256" key="5">
    <source>
        <dbReference type="ARBA" id="ARBA00023136"/>
    </source>
</evidence>
<keyword evidence="3 6" id="KW-0812">Transmembrane</keyword>
<evidence type="ECO:0000256" key="1">
    <source>
        <dbReference type="ARBA" id="ARBA00004651"/>
    </source>
</evidence>
<dbReference type="Pfam" id="PF01810">
    <property type="entry name" value="LysE"/>
    <property type="match status" value="1"/>
</dbReference>
<evidence type="ECO:0000256" key="3">
    <source>
        <dbReference type="ARBA" id="ARBA00022692"/>
    </source>
</evidence>
<evidence type="ECO:0000256" key="6">
    <source>
        <dbReference type="SAM" id="Phobius"/>
    </source>
</evidence>
<dbReference type="InterPro" id="IPR001123">
    <property type="entry name" value="LeuE-type"/>
</dbReference>
<feature type="transmembrane region" description="Helical" evidence="6">
    <location>
        <begin position="6"/>
        <end position="32"/>
    </location>
</feature>
<dbReference type="PANTHER" id="PTHR30086:SF20">
    <property type="entry name" value="ARGININE EXPORTER PROTEIN ARGO-RELATED"/>
    <property type="match status" value="1"/>
</dbReference>
<comment type="subcellular location">
    <subcellularLocation>
        <location evidence="1">Cell membrane</location>
        <topology evidence="1">Multi-pass membrane protein</topology>
    </subcellularLocation>
</comment>
<name>A0ABZ2KAC9_9BACT</name>
<dbReference type="Proteomes" id="UP001379533">
    <property type="component" value="Chromosome"/>
</dbReference>
<keyword evidence="2" id="KW-1003">Cell membrane</keyword>
<evidence type="ECO:0000256" key="2">
    <source>
        <dbReference type="ARBA" id="ARBA00022475"/>
    </source>
</evidence>
<proteinExistence type="predicted"/>
<gene>
    <name evidence="7" type="ORF">LZC95_43570</name>
</gene>
<evidence type="ECO:0000313" key="8">
    <source>
        <dbReference type="Proteomes" id="UP001379533"/>
    </source>
</evidence>
<keyword evidence="8" id="KW-1185">Reference proteome</keyword>
<evidence type="ECO:0000256" key="4">
    <source>
        <dbReference type="ARBA" id="ARBA00022989"/>
    </source>
</evidence>